<feature type="compositionally biased region" description="Basic and acidic residues" evidence="1">
    <location>
        <begin position="1086"/>
        <end position="1107"/>
    </location>
</feature>
<feature type="compositionally biased region" description="Basic and acidic residues" evidence="1">
    <location>
        <begin position="1037"/>
        <end position="1057"/>
    </location>
</feature>
<feature type="compositionally biased region" description="Low complexity" evidence="1">
    <location>
        <begin position="667"/>
        <end position="682"/>
    </location>
</feature>
<feature type="compositionally biased region" description="Low complexity" evidence="1">
    <location>
        <begin position="1724"/>
        <end position="1741"/>
    </location>
</feature>
<feature type="compositionally biased region" description="Basic and acidic residues" evidence="1">
    <location>
        <begin position="1004"/>
        <end position="1027"/>
    </location>
</feature>
<feature type="compositionally biased region" description="Acidic residues" evidence="1">
    <location>
        <begin position="1429"/>
        <end position="1438"/>
    </location>
</feature>
<feature type="compositionally biased region" description="Basic and acidic residues" evidence="1">
    <location>
        <begin position="387"/>
        <end position="398"/>
    </location>
</feature>
<dbReference type="Proteomes" id="UP000887574">
    <property type="component" value="Unplaced"/>
</dbReference>
<feature type="compositionally biased region" description="Basic and acidic residues" evidence="1">
    <location>
        <begin position="730"/>
        <end position="740"/>
    </location>
</feature>
<feature type="compositionally biased region" description="Polar residues" evidence="1">
    <location>
        <begin position="1502"/>
        <end position="1515"/>
    </location>
</feature>
<feature type="compositionally biased region" description="Basic and acidic residues" evidence="1">
    <location>
        <begin position="1329"/>
        <end position="1345"/>
    </location>
</feature>
<feature type="compositionally biased region" description="Low complexity" evidence="1">
    <location>
        <begin position="797"/>
        <end position="808"/>
    </location>
</feature>
<protein>
    <submittedName>
        <fullName evidence="3">Titin-like</fullName>
    </submittedName>
</protein>
<evidence type="ECO:0000313" key="3">
    <source>
        <dbReference type="WBParaSite" id="jg9109"/>
    </source>
</evidence>
<proteinExistence type="predicted"/>
<feature type="compositionally biased region" description="Low complexity" evidence="1">
    <location>
        <begin position="1529"/>
        <end position="1538"/>
    </location>
</feature>
<feature type="compositionally biased region" description="Polar residues" evidence="1">
    <location>
        <begin position="1150"/>
        <end position="1161"/>
    </location>
</feature>
<keyword evidence="2" id="KW-1185">Reference proteome</keyword>
<feature type="compositionally biased region" description="Acidic residues" evidence="1">
    <location>
        <begin position="1657"/>
        <end position="1666"/>
    </location>
</feature>
<evidence type="ECO:0000313" key="2">
    <source>
        <dbReference type="Proteomes" id="UP000887574"/>
    </source>
</evidence>
<feature type="compositionally biased region" description="Basic and acidic residues" evidence="1">
    <location>
        <begin position="809"/>
        <end position="820"/>
    </location>
</feature>
<feature type="compositionally biased region" description="Basic and acidic residues" evidence="1">
    <location>
        <begin position="1408"/>
        <end position="1428"/>
    </location>
</feature>
<feature type="region of interest" description="Disordered" evidence="1">
    <location>
        <begin position="1"/>
        <end position="21"/>
    </location>
</feature>
<feature type="compositionally biased region" description="Basic and acidic residues" evidence="1">
    <location>
        <begin position="1453"/>
        <end position="1463"/>
    </location>
</feature>
<feature type="compositionally biased region" description="Basic and acidic residues" evidence="1">
    <location>
        <begin position="235"/>
        <end position="251"/>
    </location>
</feature>
<feature type="region of interest" description="Disordered" evidence="1">
    <location>
        <begin position="1643"/>
        <end position="1759"/>
    </location>
</feature>
<feature type="compositionally biased region" description="Pro residues" evidence="1">
    <location>
        <begin position="1272"/>
        <end position="1282"/>
    </location>
</feature>
<feature type="region of interest" description="Disordered" evidence="1">
    <location>
        <begin position="547"/>
        <end position="843"/>
    </location>
</feature>
<feature type="compositionally biased region" description="Basic and acidic residues" evidence="1">
    <location>
        <begin position="547"/>
        <end position="561"/>
    </location>
</feature>
<feature type="compositionally biased region" description="Acidic residues" evidence="1">
    <location>
        <begin position="171"/>
        <end position="181"/>
    </location>
</feature>
<feature type="region of interest" description="Disordered" evidence="1">
    <location>
        <begin position="1258"/>
        <end position="1552"/>
    </location>
</feature>
<accession>A0A915ETF3</accession>
<feature type="compositionally biased region" description="Basic and acidic residues" evidence="1">
    <location>
        <begin position="182"/>
        <end position="192"/>
    </location>
</feature>
<feature type="compositionally biased region" description="Basic and acidic residues" evidence="1">
    <location>
        <begin position="1179"/>
        <end position="1188"/>
    </location>
</feature>
<sequence>MNQEKFLQSSEEEAECGDQENVVVVESTQVGLAEISGGGWDSPMHRESELEHIIGQEVMHGEVDQQKVSPFGEQEILVESHIYHEESEKKTEAQERKASPTRTAGSLDGQEESYLSGRYESEPLKQQQVVEGVESGFKKPESEKLESRKSPYSPQTPESRHEQQHLAEQTCSEDETPELEDKELVESSHQESEQIVQSHQKSYTVEQLKSSSRPQSPGNLDTEVYKQQSFPPEPASHHEENEKHQTQEKSRFPVQTPESVDTEHHKLMLDLSYPGHQEGELVDSHLHTQEPQEELEVHANSPSSVQIPESLDIQEHHQQTLDKKHSPYPIEQDSYHHMEDELVESSPLNSTSPTEQKVDTTFDQEEETQLHGKSPSPPRTPTSNYTQEHHLDQREPSDQMKQSQEEENYQKSPPPTPRSSYSVEHQEAEKVVEQIFAPYQQQWDQENQDLAEDKLQSEGTHMISDSKDLVSSQEVRLGEQEELAGAVLSGAHTLPTHLDHKTEESELVVEVVETPMVSLYVAPLTDGHSEVMMIESVVPEKVPEIALKEPDNLAGETDHPASRPGSPVAESESPVRKAESSLEEPESPVSISGSPTKKSGSPVEVIESPSARQESPAGEHESPVINPESALREPESPATKYETQPGEYAYPVGETESPSPFVEMMGQEPQPQQEDQIIEQQEAVGPELRLISPKRMPQPDLGDGGSPQSRPSTPLKDEGRKTRSLYEQSHYSDERLDRPEYSQVCEDHEDEEEGNLESQMTDQVKYSAAQLESPLESVVSTDNKGLASELDSPVAISESPVGEPVSSVKRPESPVEEPKSPARVPESVLEKPEIPAEEPVSPVIEAESPVEVIQSLANQPESPAKISEFPIGEPVSPVRKQQSHTENPESLFEECKNQDIKPGSPVGEPDRPVDLALHLTQSYQQKDEYSTTTSPKAVVEVARSHEFTPVVEVASPSPFVEMMGQEPQPLDLVQKQEVAILQEAEKEPESPSPFVEMMGELQEQDSHSRQQDIQTSEHNRELEKTQEQKPVSESLEYETHTQHKRESSPNRLEEKSESIIGVLESPVGVTESPAGESKSPAGDLESPVRKDESPVREPESPDGKPKNQAEIIESPVGEPNSPAGVPESHLQEKVPQVVEKSTPHHDPQGISLTESPSQAQIQKEEDQELVHSTSYHQDLGQEHLDLHVTETYISTQVEEDQRPDQMTQEQRSAPPISPLEGEFHDQYSPSPSQGESKVVVSGGTSTPQVVISAEWVVDEPEEEEPEHYTFSPVPPKPFPEAPFPVERIDIEDWEEDVSIQESQKTNGPHPEEAQEGQEEYVVDSSEVDYENRPKEMEIEPDHQHLSETMYGLQKTEDKPKPSESAEDQPKSPKSVKAESPNSLVDHLEEPEPLTQEDILLIPNASLPPDHEQVDSPKPTDESSARFPEDMVESEEVMQEPEFKSPSPPISSHLEYREEEREFLETESPALSPLPTQDLEDKDNIFDVGSPSPPLVESEKSSTKVQLSPQHQQVTLQDVYGTNMPPLPSPLLQSHSAAPTWNKDQYNDQEEDEEDYELVENQDIVVQSEPCTDMRIRHEEGVLESVARDQEEDYYMVGDQDMVSDHQNLPPDHQNMALEPTRQPSEEILQYKAAELVHEILENIQVPTEASPTYQPENQEDEDEEEMIQMTTQKPASIAINPPNQLGLPVSEELFRPKSPVPPAYAQRQALQQLDSPEEERKGSSDSINIENSSGSSSSVNSLRKHKQMASAAADNISEGSLQEFERIEQELGVHRRVAVVQQ</sequence>
<feature type="compositionally biased region" description="Polar residues" evidence="1">
    <location>
        <begin position="193"/>
        <end position="230"/>
    </location>
</feature>
<name>A0A915ETF3_9BILA</name>
<reference evidence="3" key="1">
    <citation type="submission" date="2022-11" db="UniProtKB">
        <authorList>
            <consortium name="WormBaseParasite"/>
        </authorList>
    </citation>
    <scope>IDENTIFICATION</scope>
</reference>
<feature type="compositionally biased region" description="Basic and acidic residues" evidence="1">
    <location>
        <begin position="81"/>
        <end position="98"/>
    </location>
</feature>
<feature type="region of interest" description="Disordered" evidence="1">
    <location>
        <begin position="72"/>
        <end position="434"/>
    </location>
</feature>
<feature type="compositionally biased region" description="Basic and acidic residues" evidence="1">
    <location>
        <begin position="277"/>
        <end position="290"/>
    </location>
</feature>
<feature type="compositionally biased region" description="Polar residues" evidence="1">
    <location>
        <begin position="1644"/>
        <end position="1656"/>
    </location>
</feature>
<feature type="region of interest" description="Disordered" evidence="1">
    <location>
        <begin position="981"/>
        <end position="1245"/>
    </location>
</feature>
<feature type="compositionally biased region" description="Basic and acidic residues" evidence="1">
    <location>
        <begin position="1354"/>
        <end position="1370"/>
    </location>
</feature>
<feature type="region of interest" description="Disordered" evidence="1">
    <location>
        <begin position="864"/>
        <end position="891"/>
    </location>
</feature>
<evidence type="ECO:0000256" key="1">
    <source>
        <dbReference type="SAM" id="MobiDB-lite"/>
    </source>
</evidence>
<feature type="compositionally biased region" description="Acidic residues" evidence="1">
    <location>
        <begin position="1313"/>
        <end position="1328"/>
    </location>
</feature>
<feature type="compositionally biased region" description="Polar residues" evidence="1">
    <location>
        <begin position="346"/>
        <end position="361"/>
    </location>
</feature>
<dbReference type="WBParaSite" id="jg9109">
    <property type="protein sequence ID" value="jg9109"/>
    <property type="gene ID" value="jg9109"/>
</dbReference>
<organism evidence="2 3">
    <name type="scientific">Ditylenchus dipsaci</name>
    <dbReference type="NCBI Taxonomy" id="166011"/>
    <lineage>
        <taxon>Eukaryota</taxon>
        <taxon>Metazoa</taxon>
        <taxon>Ecdysozoa</taxon>
        <taxon>Nematoda</taxon>
        <taxon>Chromadorea</taxon>
        <taxon>Rhabditida</taxon>
        <taxon>Tylenchina</taxon>
        <taxon>Tylenchomorpha</taxon>
        <taxon>Sphaerularioidea</taxon>
        <taxon>Anguinidae</taxon>
        <taxon>Anguininae</taxon>
        <taxon>Ditylenchus</taxon>
    </lineage>
</organism>
<feature type="compositionally biased region" description="Basic and acidic residues" evidence="1">
    <location>
        <begin position="136"/>
        <end position="149"/>
    </location>
</feature>
<feature type="compositionally biased region" description="Acidic residues" evidence="1">
    <location>
        <begin position="1289"/>
        <end position="1298"/>
    </location>
</feature>
<feature type="compositionally biased region" description="Basic and acidic residues" evidence="1">
    <location>
        <begin position="313"/>
        <end position="325"/>
    </location>
</feature>